<evidence type="ECO:0000256" key="1">
    <source>
        <dbReference type="SAM" id="MobiDB-lite"/>
    </source>
</evidence>
<feature type="region of interest" description="Disordered" evidence="1">
    <location>
        <begin position="123"/>
        <end position="157"/>
    </location>
</feature>
<dbReference type="AlphaFoldDB" id="L9JH88"/>
<feature type="compositionally biased region" description="Basic and acidic residues" evidence="1">
    <location>
        <begin position="123"/>
        <end position="149"/>
    </location>
</feature>
<keyword evidence="3" id="KW-1185">Reference proteome</keyword>
<organism evidence="2 3">
    <name type="scientific">Tupaia chinensis</name>
    <name type="common">Chinese tree shrew</name>
    <name type="synonym">Tupaia belangeri chinensis</name>
    <dbReference type="NCBI Taxonomy" id="246437"/>
    <lineage>
        <taxon>Eukaryota</taxon>
        <taxon>Metazoa</taxon>
        <taxon>Chordata</taxon>
        <taxon>Craniata</taxon>
        <taxon>Vertebrata</taxon>
        <taxon>Euteleostomi</taxon>
        <taxon>Mammalia</taxon>
        <taxon>Eutheria</taxon>
        <taxon>Euarchontoglires</taxon>
        <taxon>Scandentia</taxon>
        <taxon>Tupaiidae</taxon>
        <taxon>Tupaia</taxon>
    </lineage>
</organism>
<dbReference type="EMBL" id="KB321054">
    <property type="protein sequence ID" value="ELW48417.1"/>
    <property type="molecule type" value="Genomic_DNA"/>
</dbReference>
<feature type="region of interest" description="Disordered" evidence="1">
    <location>
        <begin position="179"/>
        <end position="202"/>
    </location>
</feature>
<reference evidence="3" key="1">
    <citation type="submission" date="2012-07" db="EMBL/GenBank/DDBJ databases">
        <title>Genome of the Chinese tree shrew, a rising model animal genetically related to primates.</title>
        <authorList>
            <person name="Zhang G."/>
            <person name="Fan Y."/>
            <person name="Yao Y."/>
            <person name="Huang Z."/>
        </authorList>
    </citation>
    <scope>NUCLEOTIDE SEQUENCE [LARGE SCALE GENOMIC DNA]</scope>
</reference>
<evidence type="ECO:0000313" key="2">
    <source>
        <dbReference type="EMBL" id="ELW48417.1"/>
    </source>
</evidence>
<protein>
    <submittedName>
        <fullName evidence="2">Uncharacterized protein</fullName>
    </submittedName>
</protein>
<name>L9JH88_TUPCH</name>
<reference evidence="3" key="2">
    <citation type="journal article" date="2013" name="Nat. Commun.">
        <title>Genome of the Chinese tree shrew.</title>
        <authorList>
            <person name="Fan Y."/>
            <person name="Huang Z.Y."/>
            <person name="Cao C.C."/>
            <person name="Chen C.S."/>
            <person name="Chen Y.X."/>
            <person name="Fan D.D."/>
            <person name="He J."/>
            <person name="Hou H.L."/>
            <person name="Hu L."/>
            <person name="Hu X.T."/>
            <person name="Jiang X.T."/>
            <person name="Lai R."/>
            <person name="Lang Y.S."/>
            <person name="Liang B."/>
            <person name="Liao S.G."/>
            <person name="Mu D."/>
            <person name="Ma Y.Y."/>
            <person name="Niu Y.Y."/>
            <person name="Sun X.Q."/>
            <person name="Xia J.Q."/>
            <person name="Xiao J."/>
            <person name="Xiong Z.Q."/>
            <person name="Xu L."/>
            <person name="Yang L."/>
            <person name="Zhang Y."/>
            <person name="Zhao W."/>
            <person name="Zhao X.D."/>
            <person name="Zheng Y.T."/>
            <person name="Zhou J.M."/>
            <person name="Zhu Y.B."/>
            <person name="Zhang G.J."/>
            <person name="Wang J."/>
            <person name="Yao Y.G."/>
        </authorList>
    </citation>
    <scope>NUCLEOTIDE SEQUENCE [LARGE SCALE GENOMIC DNA]</scope>
</reference>
<evidence type="ECO:0000313" key="3">
    <source>
        <dbReference type="Proteomes" id="UP000011518"/>
    </source>
</evidence>
<dbReference type="InParanoid" id="L9JH88"/>
<gene>
    <name evidence="2" type="ORF">TREES_T100021820</name>
</gene>
<accession>L9JH88</accession>
<sequence>MPTLSHGSDRKKEELRWLWLSGFLLQRFHSVVSTLLPLPSVHSAPTPQGSSSTAGLRLLLPVITFSGQTPPALEVFSYMFLRDTQCLSQQTALTAKFRGLAELSEECAGLAVTLSFRPRAERVEARKGLPRAEKEKRQGGHTHPPREDVSPTGATEGVARGRVALLESLLMGKGRKREAMSRAMGAAPCNRRTQSVSTRTRQHEQLRATETSLVSSVTFALNLGALGSQQDVGTAEDVKTADSNDKLAGLPVWSSDRDPSVSGLPVLALWTIPEARREAEYLKAD</sequence>
<dbReference type="Proteomes" id="UP000011518">
    <property type="component" value="Unassembled WGS sequence"/>
</dbReference>
<proteinExistence type="predicted"/>